<comment type="caution">
    <text evidence="2">The sequence shown here is derived from an EMBL/GenBank/DDBJ whole genome shotgun (WGS) entry which is preliminary data.</text>
</comment>
<dbReference type="AlphaFoldDB" id="A0A317EY82"/>
<organism evidence="2 3">
    <name type="scientific">Pedobacter paludis</name>
    <dbReference type="NCBI Taxonomy" id="2203212"/>
    <lineage>
        <taxon>Bacteria</taxon>
        <taxon>Pseudomonadati</taxon>
        <taxon>Bacteroidota</taxon>
        <taxon>Sphingobacteriia</taxon>
        <taxon>Sphingobacteriales</taxon>
        <taxon>Sphingobacteriaceae</taxon>
        <taxon>Pedobacter</taxon>
    </lineage>
</organism>
<gene>
    <name evidence="2" type="ORF">DF947_14165</name>
</gene>
<keyword evidence="3" id="KW-1185">Reference proteome</keyword>
<name>A0A317EY82_9SPHI</name>
<feature type="compositionally biased region" description="Gly residues" evidence="1">
    <location>
        <begin position="18"/>
        <end position="27"/>
    </location>
</feature>
<evidence type="ECO:0000313" key="2">
    <source>
        <dbReference type="EMBL" id="PWS30757.1"/>
    </source>
</evidence>
<evidence type="ECO:0000313" key="3">
    <source>
        <dbReference type="Proteomes" id="UP000245391"/>
    </source>
</evidence>
<protein>
    <submittedName>
        <fullName evidence="2">Uncharacterized protein</fullName>
    </submittedName>
</protein>
<proteinExistence type="predicted"/>
<dbReference type="EMBL" id="QGNY01000005">
    <property type="protein sequence ID" value="PWS30757.1"/>
    <property type="molecule type" value="Genomic_DNA"/>
</dbReference>
<feature type="region of interest" description="Disordered" evidence="1">
    <location>
        <begin position="1"/>
        <end position="36"/>
    </location>
</feature>
<reference evidence="3" key="1">
    <citation type="submission" date="2018-05" db="EMBL/GenBank/DDBJ databases">
        <title>Pedobacter paludis sp. nov., isolated from wetland soil.</title>
        <authorList>
            <person name="Zhang Y."/>
        </authorList>
    </citation>
    <scope>NUCLEOTIDE SEQUENCE [LARGE SCALE GENOMIC DNA]</scope>
    <source>
        <strain evidence="3">R-8</strain>
    </source>
</reference>
<feature type="non-terminal residue" evidence="2">
    <location>
        <position position="60"/>
    </location>
</feature>
<dbReference type="Proteomes" id="UP000245391">
    <property type="component" value="Unassembled WGS sequence"/>
</dbReference>
<sequence>MERGKKLLPLQPCPEGTGSPGRGGTESSGGKKRRRKIKNILFGSCEKIPTFALPTETKGK</sequence>
<accession>A0A317EY82</accession>
<evidence type="ECO:0000256" key="1">
    <source>
        <dbReference type="SAM" id="MobiDB-lite"/>
    </source>
</evidence>